<evidence type="ECO:0000259" key="2">
    <source>
        <dbReference type="SMART" id="SM00867"/>
    </source>
</evidence>
<proteinExistence type="inferred from homology"/>
<accession>A0A6A9V288</accession>
<dbReference type="AlphaFoldDB" id="A0A6A9V288"/>
<reference evidence="3 4" key="1">
    <citation type="submission" date="2019-12" db="EMBL/GenBank/DDBJ databases">
        <title>Auraticoccus cholistani sp. nov., an actinomycete isolated from soil of Cholistan desert.</title>
        <authorList>
            <person name="Cheema M.T."/>
        </authorList>
    </citation>
    <scope>NUCLEOTIDE SEQUENCE [LARGE SCALE GENOMIC DNA]</scope>
    <source>
        <strain evidence="3 4">F435</strain>
    </source>
</reference>
<comment type="caution">
    <text evidence="3">The sequence shown here is derived from an EMBL/GenBank/DDBJ whole genome shotgun (WGS) entry which is preliminary data.</text>
</comment>
<organism evidence="3 4">
    <name type="scientific">Auraticoccus cholistanensis</name>
    <dbReference type="NCBI Taxonomy" id="2656650"/>
    <lineage>
        <taxon>Bacteria</taxon>
        <taxon>Bacillati</taxon>
        <taxon>Actinomycetota</taxon>
        <taxon>Actinomycetes</taxon>
        <taxon>Propionibacteriales</taxon>
        <taxon>Propionibacteriaceae</taxon>
        <taxon>Auraticoccus</taxon>
    </lineage>
</organism>
<dbReference type="SMART" id="SM00867">
    <property type="entry name" value="YceI"/>
    <property type="match status" value="1"/>
</dbReference>
<feature type="domain" description="Lipid/polyisoprenoid-binding YceI-like" evidence="2">
    <location>
        <begin position="14"/>
        <end position="181"/>
    </location>
</feature>
<dbReference type="EMBL" id="WPCU01000010">
    <property type="protein sequence ID" value="MVA77679.1"/>
    <property type="molecule type" value="Genomic_DNA"/>
</dbReference>
<comment type="similarity">
    <text evidence="1">Belongs to the UPF0312 family.</text>
</comment>
<protein>
    <submittedName>
        <fullName evidence="3">Polyisoprenoid-binding protein</fullName>
    </submittedName>
</protein>
<dbReference type="Pfam" id="PF04264">
    <property type="entry name" value="YceI"/>
    <property type="match status" value="1"/>
</dbReference>
<dbReference type="SUPFAM" id="SSF101874">
    <property type="entry name" value="YceI-like"/>
    <property type="match status" value="1"/>
</dbReference>
<evidence type="ECO:0000313" key="3">
    <source>
        <dbReference type="EMBL" id="MVA77679.1"/>
    </source>
</evidence>
<dbReference type="Gene3D" id="2.40.128.110">
    <property type="entry name" value="Lipid/polyisoprenoid-binding, YceI-like"/>
    <property type="match status" value="1"/>
</dbReference>
<name>A0A6A9V288_9ACTN</name>
<dbReference type="InterPro" id="IPR036761">
    <property type="entry name" value="TTHA0802/YceI-like_sf"/>
</dbReference>
<dbReference type="InterPro" id="IPR007372">
    <property type="entry name" value="Lipid/polyisoprenoid-bd_YceI"/>
</dbReference>
<dbReference type="RefSeq" id="WP_156611911.1">
    <property type="nucleotide sequence ID" value="NZ_WPCU01000010.1"/>
</dbReference>
<dbReference type="PANTHER" id="PTHR34406">
    <property type="entry name" value="PROTEIN YCEI"/>
    <property type="match status" value="1"/>
</dbReference>
<gene>
    <name evidence="3" type="ORF">GC722_16890</name>
</gene>
<evidence type="ECO:0000256" key="1">
    <source>
        <dbReference type="ARBA" id="ARBA00008812"/>
    </source>
</evidence>
<evidence type="ECO:0000313" key="4">
    <source>
        <dbReference type="Proteomes" id="UP000435304"/>
    </source>
</evidence>
<dbReference type="PANTHER" id="PTHR34406:SF1">
    <property type="entry name" value="PROTEIN YCEI"/>
    <property type="match status" value="1"/>
</dbReference>
<sequence>MTTTPDTTSLATGTWQIDPAHSEVAFTVRHLMSKVRGTFDEFSGTVTTQGEDPTAASVTATVQMASVNTRNAQRDGHLRSADLFDADTNATMTFTSTSITGSGDRYQIAGDLTIHGVTKSVVLDAEFLGVDVDAYGATRLGAEATTSISRKEFGIDFNVPLEGEKLLIGDKVDITLTIQAVRA</sequence>
<keyword evidence="4" id="KW-1185">Reference proteome</keyword>
<dbReference type="Proteomes" id="UP000435304">
    <property type="component" value="Unassembled WGS sequence"/>
</dbReference>